<evidence type="ECO:0000313" key="3">
    <source>
        <dbReference type="Proteomes" id="UP000017747"/>
    </source>
</evidence>
<reference evidence="2 3" key="1">
    <citation type="journal article" date="2014" name="Genome Announc.">
        <title>Genome Sequence of Youngiibacter fragilis, the Type Strain of the Genus Youngiibacter.</title>
        <authorList>
            <person name="Wawrik C.B."/>
            <person name="Callaghan A.V."/>
            <person name="Stamps B.W."/>
            <person name="Wawrik B."/>
        </authorList>
    </citation>
    <scope>NUCLEOTIDE SEQUENCE [LARGE SCALE GENOMIC DNA]</scope>
    <source>
        <strain evidence="2 3">232.1</strain>
    </source>
</reference>
<comment type="caution">
    <text evidence="2">The sequence shown here is derived from an EMBL/GenBank/DDBJ whole genome shotgun (WGS) entry which is preliminary data.</text>
</comment>
<keyword evidence="1" id="KW-0472">Membrane</keyword>
<keyword evidence="3" id="KW-1185">Reference proteome</keyword>
<protein>
    <submittedName>
        <fullName evidence="2">Uncharacterized protein</fullName>
    </submittedName>
</protein>
<dbReference type="Proteomes" id="UP000017747">
    <property type="component" value="Unassembled WGS sequence"/>
</dbReference>
<proteinExistence type="predicted"/>
<dbReference type="EMBL" id="AXUN02000172">
    <property type="protein sequence ID" value="ETA80849.1"/>
    <property type="molecule type" value="Genomic_DNA"/>
</dbReference>
<name>V7I6L1_9CLOT</name>
<gene>
    <name evidence="2" type="ORF">T472_0209750</name>
</gene>
<dbReference type="AlphaFoldDB" id="V7I6L1"/>
<evidence type="ECO:0000256" key="1">
    <source>
        <dbReference type="SAM" id="Phobius"/>
    </source>
</evidence>
<evidence type="ECO:0000313" key="2">
    <source>
        <dbReference type="EMBL" id="ETA80849.1"/>
    </source>
</evidence>
<sequence>MEKSINRIKMAFYSFFMIIMTIAAVYFYGSFSNAGI</sequence>
<keyword evidence="1" id="KW-0812">Transmembrane</keyword>
<dbReference type="STRING" id="994573.T472_0209750"/>
<keyword evidence="1" id="KW-1133">Transmembrane helix</keyword>
<organism evidence="2 3">
    <name type="scientific">Youngiibacter fragilis 232.1</name>
    <dbReference type="NCBI Taxonomy" id="994573"/>
    <lineage>
        <taxon>Bacteria</taxon>
        <taxon>Bacillati</taxon>
        <taxon>Bacillota</taxon>
        <taxon>Clostridia</taxon>
        <taxon>Eubacteriales</taxon>
        <taxon>Clostridiaceae</taxon>
        <taxon>Youngiibacter</taxon>
    </lineage>
</organism>
<accession>V7I6L1</accession>
<feature type="transmembrane region" description="Helical" evidence="1">
    <location>
        <begin position="12"/>
        <end position="31"/>
    </location>
</feature>